<dbReference type="InterPro" id="IPR035396">
    <property type="entry name" value="Bac_rhamnosid6H"/>
</dbReference>
<dbReference type="RefSeq" id="WP_172989358.1">
    <property type="nucleotide sequence ID" value="NZ_CP054038.1"/>
</dbReference>
<dbReference type="Pfam" id="PF17389">
    <property type="entry name" value="Bac_rhamnosid6H"/>
    <property type="match status" value="1"/>
</dbReference>
<dbReference type="EMBL" id="CP054038">
    <property type="protein sequence ID" value="QKJ18917.1"/>
    <property type="molecule type" value="Genomic_DNA"/>
</dbReference>
<dbReference type="InterPro" id="IPR012341">
    <property type="entry name" value="6hp_glycosidase-like_sf"/>
</dbReference>
<dbReference type="SUPFAM" id="SSF48208">
    <property type="entry name" value="Six-hairpin glycosidases"/>
    <property type="match status" value="1"/>
</dbReference>
<sequence length="786" mass="86086">MHAETPNLPATWLGEWISPAEPDEIGDDRPAYVLQRAFTLDSAPLSGRLFATALGIYEAYVNGHRVGDHELAPGATNYDRTVYAQAFDVGPLLQQGVNHIQIILSDGWFRGRNGSEQTQNCWGDTTAALVQLDAVVTDETTVRIVTDAAWTSTESEIVSADLMQGQTTDFSRVPAAPVPVRVGVVQGPEPSASPSPPVRRIEELPVAEVIVSSDDVSILDFGQNITGWARLTDLGEPGTETVLEFAEHVDPGNTFTTAHLDTSTPRGNHIRYSQTDRVIAGADHAVFEPRHTVHGFRYVRVTHPGRPLDPTCVTAIVVHSDLTRAGWFECSDARINRLHEAGRWTFRDNAVDVPTDCPTRERSGWTGDFQIFAPTAAMLFDIDGFSRKWLQAVRDDQYDNGCLAMYSPDQLRMRTSDNPDRIGGGSAGWGDAAVAVPWTLYRHYGDVRVLEESWESAVAWIEYALGCARRFRHPSRVARSETPAAHEEYIWDGPFHFGEWLEPRDPNAPERDPAEVLRALFAADQGEVGTAYLHRSLRQLSEMAGVLGRADDEARFAALAADVLAAWRTEFLRADGRTAGDTQAAYVRAIAFGLIPDEFTTAASARLVELIAERDDHLGTGFLTTGMLLPVLADTGHADLAYRLLTRTGVPSWLEMLERGGTTFWENWENVDEDGTVRSGSLNHYSKGAVVGFFYSHIAGLRQDAASVGWKRFTVEPVFGGGLTHVASRLLTPAGEVRVEWRRDGDDVELTATVPAGAEARGILPGLPETPLPGGATTTLRSTIRA</sequence>
<dbReference type="Gene3D" id="2.60.420.10">
    <property type="entry name" value="Maltose phosphorylase, domain 3"/>
    <property type="match status" value="1"/>
</dbReference>
<dbReference type="Proteomes" id="UP000502498">
    <property type="component" value="Chromosome"/>
</dbReference>
<evidence type="ECO:0000259" key="6">
    <source>
        <dbReference type="Pfam" id="PF17389"/>
    </source>
</evidence>
<evidence type="ECO:0000256" key="1">
    <source>
        <dbReference type="ARBA" id="ARBA00001445"/>
    </source>
</evidence>
<dbReference type="AlphaFoldDB" id="A0A7D4QBX4"/>
<dbReference type="GO" id="GO:0030596">
    <property type="term" value="F:alpha-L-rhamnosidase activity"/>
    <property type="evidence" value="ECO:0007669"/>
    <property type="project" value="UniProtKB-EC"/>
</dbReference>
<evidence type="ECO:0000313" key="9">
    <source>
        <dbReference type="Proteomes" id="UP000502498"/>
    </source>
</evidence>
<dbReference type="PANTHER" id="PTHR33307:SF6">
    <property type="entry name" value="ALPHA-RHAMNOSIDASE (EUROFUNG)-RELATED"/>
    <property type="match status" value="1"/>
</dbReference>
<comment type="catalytic activity">
    <reaction evidence="1">
        <text>Hydrolysis of terminal non-reducing alpha-L-rhamnose residues in alpha-L-rhamnosides.</text>
        <dbReference type="EC" id="3.2.1.40"/>
    </reaction>
</comment>
<keyword evidence="3 8" id="KW-0378">Hydrolase</keyword>
<dbReference type="Pfam" id="PF17390">
    <property type="entry name" value="Bac_rhamnosid_C"/>
    <property type="match status" value="1"/>
</dbReference>
<feature type="domain" description="Bacterial alpha-L-rhamnosidase N-terminal" evidence="5">
    <location>
        <begin position="46"/>
        <end position="172"/>
    </location>
</feature>
<dbReference type="InterPro" id="IPR035398">
    <property type="entry name" value="Bac_rhamnosid_C"/>
</dbReference>
<dbReference type="SUPFAM" id="SSF49785">
    <property type="entry name" value="Galactose-binding domain-like"/>
    <property type="match status" value="1"/>
</dbReference>
<dbReference type="GO" id="GO:0005975">
    <property type="term" value="P:carbohydrate metabolic process"/>
    <property type="evidence" value="ECO:0007669"/>
    <property type="project" value="InterPro"/>
</dbReference>
<dbReference type="Pfam" id="PF08531">
    <property type="entry name" value="Bac_rhamnosid_N"/>
    <property type="match status" value="1"/>
</dbReference>
<feature type="domain" description="Alpha-L-rhamnosidase concanavalin-like" evidence="4">
    <location>
        <begin position="213"/>
        <end position="319"/>
    </location>
</feature>
<evidence type="ECO:0000259" key="7">
    <source>
        <dbReference type="Pfam" id="PF17390"/>
    </source>
</evidence>
<dbReference type="InterPro" id="IPR013737">
    <property type="entry name" value="Bac_rhamnosid_N"/>
</dbReference>
<evidence type="ECO:0000256" key="2">
    <source>
        <dbReference type="ARBA" id="ARBA00012652"/>
    </source>
</evidence>
<evidence type="ECO:0000313" key="8">
    <source>
        <dbReference type="EMBL" id="QKJ18917.1"/>
    </source>
</evidence>
<protein>
    <recommendedName>
        <fullName evidence="2">alpha-L-rhamnosidase</fullName>
        <ecNumber evidence="2">3.2.1.40</ecNumber>
    </recommendedName>
</protein>
<name>A0A7D4QBX4_9MICO</name>
<evidence type="ECO:0000259" key="4">
    <source>
        <dbReference type="Pfam" id="PF05592"/>
    </source>
</evidence>
<dbReference type="InterPro" id="IPR008902">
    <property type="entry name" value="Rhamnosid_concanavalin"/>
</dbReference>
<feature type="domain" description="Alpha-L-rhamnosidase C-terminal" evidence="7">
    <location>
        <begin position="706"/>
        <end position="769"/>
    </location>
</feature>
<feature type="domain" description="Alpha-L-rhamnosidase six-hairpin glycosidase" evidence="6">
    <location>
        <begin position="324"/>
        <end position="698"/>
    </location>
</feature>
<evidence type="ECO:0000259" key="5">
    <source>
        <dbReference type="Pfam" id="PF08531"/>
    </source>
</evidence>
<dbReference type="InterPro" id="IPR008979">
    <property type="entry name" value="Galactose-bd-like_sf"/>
</dbReference>
<dbReference type="Gene3D" id="1.50.10.10">
    <property type="match status" value="1"/>
</dbReference>
<dbReference type="Pfam" id="PF05592">
    <property type="entry name" value="Bac_rhamnosid"/>
    <property type="match status" value="1"/>
</dbReference>
<dbReference type="EC" id="3.2.1.40" evidence="2"/>
<proteinExistence type="predicted"/>
<reference evidence="8 9" key="1">
    <citation type="submission" date="2020-05" db="EMBL/GenBank/DDBJ databases">
        <title>Strain PA2F3 complete genome.</title>
        <authorList>
            <person name="Kim Y.-S."/>
            <person name="Kim S.-J."/>
            <person name="Jung H.-k."/>
            <person name="Kim S.-E."/>
            <person name="Kim K.-H."/>
        </authorList>
    </citation>
    <scope>NUCLEOTIDE SEQUENCE [LARGE SCALE GENOMIC DNA]</scope>
    <source>
        <strain evidence="8 9">PA2F3</strain>
    </source>
</reference>
<evidence type="ECO:0000256" key="3">
    <source>
        <dbReference type="ARBA" id="ARBA00022801"/>
    </source>
</evidence>
<dbReference type="InterPro" id="IPR008928">
    <property type="entry name" value="6-hairpin_glycosidase_sf"/>
</dbReference>
<dbReference type="Gene3D" id="2.60.120.260">
    <property type="entry name" value="Galactose-binding domain-like"/>
    <property type="match status" value="2"/>
</dbReference>
<accession>A0A7D4QBX4</accession>
<organism evidence="8 9">
    <name type="scientific">Microbacterium hominis</name>
    <dbReference type="NCBI Taxonomy" id="162426"/>
    <lineage>
        <taxon>Bacteria</taxon>
        <taxon>Bacillati</taxon>
        <taxon>Actinomycetota</taxon>
        <taxon>Actinomycetes</taxon>
        <taxon>Micrococcales</taxon>
        <taxon>Microbacteriaceae</taxon>
        <taxon>Microbacterium</taxon>
    </lineage>
</organism>
<dbReference type="InterPro" id="IPR016007">
    <property type="entry name" value="Alpha_rhamnosid"/>
</dbReference>
<dbReference type="PANTHER" id="PTHR33307">
    <property type="entry name" value="ALPHA-RHAMNOSIDASE (EUROFUNG)"/>
    <property type="match status" value="1"/>
</dbReference>
<gene>
    <name evidence="8" type="ORF">HQM25_05675</name>
</gene>